<dbReference type="AlphaFoldDB" id="A0A8J6J752"/>
<keyword evidence="1" id="KW-0812">Transmembrane</keyword>
<feature type="chain" id="PRO_5039095549" description="7TM-DISM receptor extracellular domain-containing protein" evidence="2">
    <location>
        <begin position="21"/>
        <end position="303"/>
    </location>
</feature>
<keyword evidence="4" id="KW-1185">Reference proteome</keyword>
<keyword evidence="1" id="KW-1133">Transmembrane helix</keyword>
<feature type="signal peptide" evidence="2">
    <location>
        <begin position="1"/>
        <end position="20"/>
    </location>
</feature>
<dbReference type="RefSeq" id="WP_186852204.1">
    <property type="nucleotide sequence ID" value="NZ_JACOPO010000002.1"/>
</dbReference>
<feature type="transmembrane region" description="Helical" evidence="1">
    <location>
        <begin position="277"/>
        <end position="299"/>
    </location>
</feature>
<keyword evidence="2" id="KW-0732">Signal</keyword>
<keyword evidence="1" id="KW-0472">Membrane</keyword>
<accession>A0A8J6J752</accession>
<organism evidence="3 4">
    <name type="scientific">Flintibacter hominis</name>
    <dbReference type="NCBI Taxonomy" id="2763048"/>
    <lineage>
        <taxon>Bacteria</taxon>
        <taxon>Bacillati</taxon>
        <taxon>Bacillota</taxon>
        <taxon>Clostridia</taxon>
        <taxon>Eubacteriales</taxon>
        <taxon>Flintibacter</taxon>
    </lineage>
</organism>
<feature type="transmembrane region" description="Helical" evidence="1">
    <location>
        <begin position="215"/>
        <end position="236"/>
    </location>
</feature>
<feature type="transmembrane region" description="Helical" evidence="1">
    <location>
        <begin position="188"/>
        <end position="208"/>
    </location>
</feature>
<protein>
    <recommendedName>
        <fullName evidence="5">7TM-DISM receptor extracellular domain-containing protein</fullName>
    </recommendedName>
</protein>
<dbReference type="EMBL" id="JACOPO010000002">
    <property type="protein sequence ID" value="MBC5721886.1"/>
    <property type="molecule type" value="Genomic_DNA"/>
</dbReference>
<reference evidence="3" key="1">
    <citation type="submission" date="2020-08" db="EMBL/GenBank/DDBJ databases">
        <title>Genome public.</title>
        <authorList>
            <person name="Liu C."/>
            <person name="Sun Q."/>
        </authorList>
    </citation>
    <scope>NUCLEOTIDE SEQUENCE</scope>
    <source>
        <strain evidence="3">NSJ-23</strain>
    </source>
</reference>
<name>A0A8J6J752_9FIRM</name>
<evidence type="ECO:0000313" key="4">
    <source>
        <dbReference type="Proteomes" id="UP000628736"/>
    </source>
</evidence>
<comment type="caution">
    <text evidence="3">The sequence shown here is derived from an EMBL/GenBank/DDBJ whole genome shotgun (WGS) entry which is preliminary data.</text>
</comment>
<dbReference type="Proteomes" id="UP000628736">
    <property type="component" value="Unassembled WGS sequence"/>
</dbReference>
<evidence type="ECO:0008006" key="5">
    <source>
        <dbReference type="Google" id="ProtNLM"/>
    </source>
</evidence>
<sequence length="303" mass="33613">MRKKTLIRLACLLLMLSAMALPVYGDTGPKPSVNVTIEGLEGRACWATLLSARSSTGPHSSLWRESERGQWVKNQHILPRYTQLDPEYPAWAAFAEYEEERRDWFFLQEVWDASDGAFAWTYYPPDQFQIALWFPGENAVVLSQTCEQYAFDSYYHLDLSGAELEPGGAVRLPTAARSYDYTKELVSLAVRVVLTVGAELGVAWLFHLRSRGQMALILVVNLLTQGALNLGLNWYAYKNGTMFLFLPYLLMELGVVLAEGGAYLGLMPGGKGRGKQLAAYALAANGLSLALGWVLALFVPGIF</sequence>
<evidence type="ECO:0000313" key="3">
    <source>
        <dbReference type="EMBL" id="MBC5721886.1"/>
    </source>
</evidence>
<evidence type="ECO:0000256" key="2">
    <source>
        <dbReference type="SAM" id="SignalP"/>
    </source>
</evidence>
<gene>
    <name evidence="3" type="ORF">H8S11_03505</name>
</gene>
<feature type="transmembrane region" description="Helical" evidence="1">
    <location>
        <begin position="242"/>
        <end position="265"/>
    </location>
</feature>
<proteinExistence type="predicted"/>
<evidence type="ECO:0000256" key="1">
    <source>
        <dbReference type="SAM" id="Phobius"/>
    </source>
</evidence>